<evidence type="ECO:0000313" key="2">
    <source>
        <dbReference type="EMBL" id="CAG6693633.1"/>
    </source>
</evidence>
<proteinExistence type="predicted"/>
<accession>A0A8D8XFL5</accession>
<protein>
    <submittedName>
        <fullName evidence="2">Uncharacterized protein</fullName>
    </submittedName>
</protein>
<reference evidence="2" key="1">
    <citation type="submission" date="2021-05" db="EMBL/GenBank/DDBJ databases">
        <authorList>
            <person name="Alioto T."/>
            <person name="Alioto T."/>
            <person name="Gomez Garrido J."/>
        </authorList>
    </citation>
    <scope>NUCLEOTIDE SEQUENCE</scope>
</reference>
<sequence length="102" mass="11689">MGRLDEGTESLGEIFVGDEMNNLIRFGHWMKDEMYNTVYGKKRMNYGFPKKAGMSLDTRLSPRGFIPRVPAVPRDFKGGKLTKTRPQISGPELIDYNRGFEE</sequence>
<dbReference type="AlphaFoldDB" id="A0A8D8XFL5"/>
<evidence type="ECO:0000256" key="1">
    <source>
        <dbReference type="SAM" id="MobiDB-lite"/>
    </source>
</evidence>
<organism evidence="2">
    <name type="scientific">Cacopsylla melanoneura</name>
    <dbReference type="NCBI Taxonomy" id="428564"/>
    <lineage>
        <taxon>Eukaryota</taxon>
        <taxon>Metazoa</taxon>
        <taxon>Ecdysozoa</taxon>
        <taxon>Arthropoda</taxon>
        <taxon>Hexapoda</taxon>
        <taxon>Insecta</taxon>
        <taxon>Pterygota</taxon>
        <taxon>Neoptera</taxon>
        <taxon>Paraneoptera</taxon>
        <taxon>Hemiptera</taxon>
        <taxon>Sternorrhyncha</taxon>
        <taxon>Psylloidea</taxon>
        <taxon>Psyllidae</taxon>
        <taxon>Psyllinae</taxon>
        <taxon>Cacopsylla</taxon>
    </lineage>
</organism>
<dbReference type="EMBL" id="HBUF01313884">
    <property type="protein sequence ID" value="CAG6693633.1"/>
    <property type="molecule type" value="Transcribed_RNA"/>
</dbReference>
<name>A0A8D8XFL5_9HEMI</name>
<feature type="region of interest" description="Disordered" evidence="1">
    <location>
        <begin position="76"/>
        <end position="102"/>
    </location>
</feature>